<organism evidence="4 5">
    <name type="scientific">Rhizobium setariae</name>
    <dbReference type="NCBI Taxonomy" id="2801340"/>
    <lineage>
        <taxon>Bacteria</taxon>
        <taxon>Pseudomonadati</taxon>
        <taxon>Pseudomonadota</taxon>
        <taxon>Alphaproteobacteria</taxon>
        <taxon>Hyphomicrobiales</taxon>
        <taxon>Rhizobiaceae</taxon>
        <taxon>Rhizobium/Agrobacterium group</taxon>
        <taxon>Rhizobium</taxon>
    </lineage>
</organism>
<dbReference type="SUPFAM" id="SSF69318">
    <property type="entry name" value="Integrin alpha N-terminal domain"/>
    <property type="match status" value="1"/>
</dbReference>
<dbReference type="PANTHER" id="PTHR16026:SF0">
    <property type="entry name" value="CARTILAGE ACIDIC PROTEIN 1"/>
    <property type="match status" value="1"/>
</dbReference>
<accession>A0A936YHW6</accession>
<proteinExistence type="predicted"/>
<dbReference type="Proteomes" id="UP000633219">
    <property type="component" value="Unassembled WGS sequence"/>
</dbReference>
<name>A0A936YHW6_9HYPH</name>
<dbReference type="Pfam" id="PF07593">
    <property type="entry name" value="UnbV_ASPIC"/>
    <property type="match status" value="1"/>
</dbReference>
<dbReference type="Pfam" id="PF13517">
    <property type="entry name" value="FG-GAP_3"/>
    <property type="match status" value="2"/>
</dbReference>
<gene>
    <name evidence="4" type="ORF">JJB09_00350</name>
</gene>
<evidence type="ECO:0000313" key="5">
    <source>
        <dbReference type="Proteomes" id="UP000633219"/>
    </source>
</evidence>
<evidence type="ECO:0000259" key="3">
    <source>
        <dbReference type="Pfam" id="PF07593"/>
    </source>
</evidence>
<evidence type="ECO:0000256" key="1">
    <source>
        <dbReference type="ARBA" id="ARBA00022729"/>
    </source>
</evidence>
<dbReference type="InterPro" id="IPR028994">
    <property type="entry name" value="Integrin_alpha_N"/>
</dbReference>
<reference evidence="4" key="1">
    <citation type="submission" date="2021-01" db="EMBL/GenBank/DDBJ databases">
        <title>Rhizobium sp. strain KVB221 16S ribosomal RNA gene Genome sequencing and assembly.</title>
        <authorList>
            <person name="Kang M."/>
        </authorList>
    </citation>
    <scope>NUCLEOTIDE SEQUENCE</scope>
    <source>
        <strain evidence="4">KVB221</strain>
    </source>
</reference>
<dbReference type="InterPro" id="IPR011519">
    <property type="entry name" value="UnbV_ASPIC"/>
</dbReference>
<evidence type="ECO:0000313" key="4">
    <source>
        <dbReference type="EMBL" id="MBL0370465.1"/>
    </source>
</evidence>
<keyword evidence="5" id="KW-1185">Reference proteome</keyword>
<dbReference type="InterPro" id="IPR013517">
    <property type="entry name" value="FG-GAP"/>
</dbReference>
<dbReference type="EMBL" id="JAEQNC010000001">
    <property type="protein sequence ID" value="MBL0370465.1"/>
    <property type="molecule type" value="Genomic_DNA"/>
</dbReference>
<feature type="domain" description="ASPIC/UnbV" evidence="3">
    <location>
        <begin position="455"/>
        <end position="518"/>
    </location>
</feature>
<keyword evidence="1 2" id="KW-0732">Signal</keyword>
<dbReference type="Gene3D" id="2.130.10.130">
    <property type="entry name" value="Integrin alpha, N-terminal"/>
    <property type="match status" value="1"/>
</dbReference>
<dbReference type="RefSeq" id="WP_201651674.1">
    <property type="nucleotide sequence ID" value="NZ_JAEQNC010000001.1"/>
</dbReference>
<protein>
    <submittedName>
        <fullName evidence="4">CRTAC1 family protein</fullName>
    </submittedName>
</protein>
<evidence type="ECO:0000256" key="2">
    <source>
        <dbReference type="SAM" id="SignalP"/>
    </source>
</evidence>
<dbReference type="PANTHER" id="PTHR16026">
    <property type="entry name" value="CARTILAGE ACIDIC PROTEIN 1"/>
    <property type="match status" value="1"/>
</dbReference>
<dbReference type="InterPro" id="IPR027039">
    <property type="entry name" value="Crtac1"/>
</dbReference>
<comment type="caution">
    <text evidence="4">The sequence shown here is derived from an EMBL/GenBank/DDBJ whole genome shotgun (WGS) entry which is preliminary data.</text>
</comment>
<feature type="chain" id="PRO_5037414710" evidence="2">
    <location>
        <begin position="22"/>
        <end position="534"/>
    </location>
</feature>
<sequence>MRLVLLSAVITSLSLTTLALAAETTVAVPSFQEETASAGIDSIYAGDWQYMVGGGAASFDCNDDGFADLYLAGGENPATFYRNASTRGGALKFTKQASGLELDKVTGAYPIDIDGDGITDLAVLRVGENVLMRGLGACRFERANEAWNFNGGDFWNTAFAATFERGAVWPTLAFGTYVDRNEDTYPWGTCTENWLIRPVSDAAKKFAAPLPLKPSFCPLSIMFTDWNRSGTPSLRVSNDREYYKGGQEQMWKVEPGKKPELYTLAEGWKYLRIWGMGIASYDLDSDGYPEYFLTSMADNKLQSLAAVPKDGKPKPSYADIAFAKGVTAHRPYAGGDWHPSTAWHTQFEDVNNDGRVDLFIAKGNVAEMQDFAKKDPNNLLLQLADGKFTEVGDKAGIASMDVARGAALTDFNLDGLIDLVVVNRWKTAQLWRNVSKDAGNWVELKLQQTGANRDAIGAWVEVRCGDVTVRREITIGGGHAGGELGFRHFGLGEASTADVRVIWPDGAAGEWQSVQGGKIYLVKRDAKVAEWAAQ</sequence>
<feature type="signal peptide" evidence="2">
    <location>
        <begin position="1"/>
        <end position="21"/>
    </location>
</feature>
<dbReference type="AlphaFoldDB" id="A0A936YHW6"/>